<accession>A0A7W7CDN2</accession>
<name>A0A7W7CDN2_9PSEU</name>
<dbReference type="EMBL" id="JACHMH010000001">
    <property type="protein sequence ID" value="MBB4679127.1"/>
    <property type="molecule type" value="Genomic_DNA"/>
</dbReference>
<keyword evidence="3" id="KW-1185">Reference proteome</keyword>
<dbReference type="PROSITE" id="PS00018">
    <property type="entry name" value="EF_HAND_1"/>
    <property type="match status" value="1"/>
</dbReference>
<proteinExistence type="predicted"/>
<evidence type="ECO:0000313" key="3">
    <source>
        <dbReference type="Proteomes" id="UP000533598"/>
    </source>
</evidence>
<organism evidence="2 3">
    <name type="scientific">Crossiella cryophila</name>
    <dbReference type="NCBI Taxonomy" id="43355"/>
    <lineage>
        <taxon>Bacteria</taxon>
        <taxon>Bacillati</taxon>
        <taxon>Actinomycetota</taxon>
        <taxon>Actinomycetes</taxon>
        <taxon>Pseudonocardiales</taxon>
        <taxon>Pseudonocardiaceae</taxon>
        <taxon>Crossiella</taxon>
    </lineage>
</organism>
<comment type="caution">
    <text evidence="2">The sequence shown here is derived from an EMBL/GenBank/DDBJ whole genome shotgun (WGS) entry which is preliminary data.</text>
</comment>
<gene>
    <name evidence="2" type="ORF">HNR67_005245</name>
</gene>
<evidence type="ECO:0000259" key="1">
    <source>
        <dbReference type="PROSITE" id="PS50222"/>
    </source>
</evidence>
<evidence type="ECO:0000313" key="2">
    <source>
        <dbReference type="EMBL" id="MBB4679127.1"/>
    </source>
</evidence>
<feature type="domain" description="EF-hand" evidence="1">
    <location>
        <begin position="134"/>
        <end position="169"/>
    </location>
</feature>
<reference evidence="2 3" key="1">
    <citation type="submission" date="2020-08" db="EMBL/GenBank/DDBJ databases">
        <title>Sequencing the genomes of 1000 actinobacteria strains.</title>
        <authorList>
            <person name="Klenk H.-P."/>
        </authorList>
    </citation>
    <scope>NUCLEOTIDE SEQUENCE [LARGE SCALE GENOMIC DNA]</scope>
    <source>
        <strain evidence="2 3">DSM 44230</strain>
    </source>
</reference>
<dbReference type="GO" id="GO:0005509">
    <property type="term" value="F:calcium ion binding"/>
    <property type="evidence" value="ECO:0007669"/>
    <property type="project" value="InterPro"/>
</dbReference>
<dbReference type="Gene3D" id="1.10.238.10">
    <property type="entry name" value="EF-hand"/>
    <property type="match status" value="1"/>
</dbReference>
<sequence length="188" mass="20643">MTMLSALQRENIGALFDVFDHSGLGRIEWADMERIALTVIARLGMTVDDPKCVLYLQAYRRWWAQLQHDAGHGDIGLVDRPSFISAFEKGMMAEPGYLDRVLSVGLTAFDAADTDGDEVLDEEELVTLYVASGLPKEGATALFQQIDTDGDGKISRQEWLAASRETYVGDDPEGVGASTLAQNWLAQT</sequence>
<dbReference type="SMART" id="SM00054">
    <property type="entry name" value="EFh"/>
    <property type="match status" value="2"/>
</dbReference>
<dbReference type="InterPro" id="IPR002048">
    <property type="entry name" value="EF_hand_dom"/>
</dbReference>
<dbReference type="Pfam" id="PF13499">
    <property type="entry name" value="EF-hand_7"/>
    <property type="match status" value="1"/>
</dbReference>
<dbReference type="InterPro" id="IPR018247">
    <property type="entry name" value="EF_Hand_1_Ca_BS"/>
</dbReference>
<dbReference type="AlphaFoldDB" id="A0A7W7CDN2"/>
<dbReference type="CDD" id="cd00051">
    <property type="entry name" value="EFh"/>
    <property type="match status" value="1"/>
</dbReference>
<dbReference type="RefSeq" id="WP_221490060.1">
    <property type="nucleotide sequence ID" value="NZ_BAAAUI010000048.1"/>
</dbReference>
<protein>
    <submittedName>
        <fullName evidence="2">Ca2+-binding EF-hand superfamily protein</fullName>
    </submittedName>
</protein>
<dbReference type="SUPFAM" id="SSF47473">
    <property type="entry name" value="EF-hand"/>
    <property type="match status" value="1"/>
</dbReference>
<dbReference type="PROSITE" id="PS50222">
    <property type="entry name" value="EF_HAND_2"/>
    <property type="match status" value="1"/>
</dbReference>
<dbReference type="InterPro" id="IPR011992">
    <property type="entry name" value="EF-hand-dom_pair"/>
</dbReference>
<dbReference type="Proteomes" id="UP000533598">
    <property type="component" value="Unassembled WGS sequence"/>
</dbReference>